<evidence type="ECO:0000256" key="2">
    <source>
        <dbReference type="ARBA" id="ARBA00023002"/>
    </source>
</evidence>
<comment type="similarity">
    <text evidence="1 4 7">Belongs to the aldehyde dehydrogenase family.</text>
</comment>
<dbReference type="FunFam" id="3.40.605.10:FF:000004">
    <property type="entry name" value="Aldehyde dehydrogenase"/>
    <property type="match status" value="1"/>
</dbReference>
<evidence type="ECO:0000256" key="6">
    <source>
        <dbReference type="PROSITE-ProRule" id="PRU10007"/>
    </source>
</evidence>
<keyword evidence="10" id="KW-1185">Reference proteome</keyword>
<proteinExistence type="inferred from homology"/>
<dbReference type="OrthoDB" id="9812625at2"/>
<name>A0A432X065_9GAMM</name>
<evidence type="ECO:0000259" key="8">
    <source>
        <dbReference type="Pfam" id="PF00171"/>
    </source>
</evidence>
<protein>
    <recommendedName>
        <fullName evidence="4">Aldehyde dehydrogenase</fullName>
    </recommendedName>
</protein>
<keyword evidence="2 4" id="KW-0560">Oxidoreductase</keyword>
<evidence type="ECO:0000256" key="7">
    <source>
        <dbReference type="RuleBase" id="RU003345"/>
    </source>
</evidence>
<dbReference type="EMBL" id="PIPQ01000006">
    <property type="protein sequence ID" value="RUO39368.1"/>
    <property type="molecule type" value="Genomic_DNA"/>
</dbReference>
<evidence type="ECO:0000256" key="1">
    <source>
        <dbReference type="ARBA" id="ARBA00009986"/>
    </source>
</evidence>
<dbReference type="AlphaFoldDB" id="A0A432X065"/>
<dbReference type="InterPro" id="IPR016162">
    <property type="entry name" value="Ald_DH_N"/>
</dbReference>
<gene>
    <name evidence="9" type="ORF">CWE15_09605</name>
</gene>
<dbReference type="RefSeq" id="WP_126757868.1">
    <property type="nucleotide sequence ID" value="NZ_PIPQ01000006.1"/>
</dbReference>
<sequence length="465" mass="51458">MNTSAAPIHTHFERLHDTFLSHKTYDLHWRRRQLEQLAVMLRTHKAEFIQALAEDLGKPATEAWVTEIGFLLSDIRYQLKHLFKWTKPKRVSSPLAIQPARSRLVPEPLGVVLVMGAWNYPLQLSLAPVIAALTAGNCVMLKPSEVSPATAAVLAKRVPEYLDSSCVQVLEGDASVANELLTLPFHHVFYTGGGQVGKIVMRAAAEHLTPVTLELGGKSPVVVSKHTNIKVTAQRIVWGKFINAGQTCIAPDYVLVEEDVHEELVAALKEAIHTFYGSTPDESNDYGRIVAKRHVERLAKLIEPEALAGASLYGGEYDLETNYFAPTIVDNCSPESPLMQEEIFGPILPVIGVPDVPAAYAFIRSKARPLACYVFSQDKTELRQAEHFIQCGTLCINDTISFMLNPKIPFGGVGGSGMGRYHGKWGFDTFSHLKPVVTRSFSFELDVRYPPFTSLKTKLLKMLLG</sequence>
<dbReference type="InterPro" id="IPR029510">
    <property type="entry name" value="Ald_DH_CS_GLU"/>
</dbReference>
<dbReference type="PROSITE" id="PS00687">
    <property type="entry name" value="ALDEHYDE_DEHYDR_GLU"/>
    <property type="match status" value="1"/>
</dbReference>
<reference evidence="9 10" key="1">
    <citation type="journal article" date="2011" name="Front. Microbiol.">
        <title>Genomic signatures of strain selection and enhancement in Bacillus atrophaeus var. globigii, a historical biowarfare simulant.</title>
        <authorList>
            <person name="Gibbons H.S."/>
            <person name="Broomall S.M."/>
            <person name="McNew L.A."/>
            <person name="Daligault H."/>
            <person name="Chapman C."/>
            <person name="Bruce D."/>
            <person name="Karavis M."/>
            <person name="Krepps M."/>
            <person name="McGregor P.A."/>
            <person name="Hong C."/>
            <person name="Park K.H."/>
            <person name="Akmal A."/>
            <person name="Feldman A."/>
            <person name="Lin J.S."/>
            <person name="Chang W.E."/>
            <person name="Higgs B.W."/>
            <person name="Demirev P."/>
            <person name="Lindquist J."/>
            <person name="Liem A."/>
            <person name="Fochler E."/>
            <person name="Read T.D."/>
            <person name="Tapia R."/>
            <person name="Johnson S."/>
            <person name="Bishop-Lilly K.A."/>
            <person name="Detter C."/>
            <person name="Han C."/>
            <person name="Sozhamannan S."/>
            <person name="Rosenzweig C.N."/>
            <person name="Skowronski E.W."/>
        </authorList>
    </citation>
    <scope>NUCLEOTIDE SEQUENCE [LARGE SCALE GENOMIC DNA]</scope>
    <source>
        <strain evidence="9 10">AIT1</strain>
    </source>
</reference>
<evidence type="ECO:0000256" key="4">
    <source>
        <dbReference type="PIRNR" id="PIRNR036492"/>
    </source>
</evidence>
<dbReference type="InterPro" id="IPR016161">
    <property type="entry name" value="Ald_DH/histidinol_DH"/>
</dbReference>
<dbReference type="PIRSF" id="PIRSF036492">
    <property type="entry name" value="ALDH"/>
    <property type="match status" value="1"/>
</dbReference>
<evidence type="ECO:0000256" key="5">
    <source>
        <dbReference type="PIRSR" id="PIRSR036492-1"/>
    </source>
</evidence>
<dbReference type="InterPro" id="IPR016160">
    <property type="entry name" value="Ald_DH_CS_CYS"/>
</dbReference>
<evidence type="ECO:0000313" key="10">
    <source>
        <dbReference type="Proteomes" id="UP000286976"/>
    </source>
</evidence>
<organism evidence="9 10">
    <name type="scientific">Aliidiomarina taiwanensis</name>
    <dbReference type="NCBI Taxonomy" id="946228"/>
    <lineage>
        <taxon>Bacteria</taxon>
        <taxon>Pseudomonadati</taxon>
        <taxon>Pseudomonadota</taxon>
        <taxon>Gammaproteobacteria</taxon>
        <taxon>Alteromonadales</taxon>
        <taxon>Idiomarinaceae</taxon>
        <taxon>Aliidiomarina</taxon>
    </lineage>
</organism>
<dbReference type="CDD" id="cd07087">
    <property type="entry name" value="ALDH_F3-13-14_CALDH-like"/>
    <property type="match status" value="1"/>
</dbReference>
<dbReference type="PANTHER" id="PTHR43570:SF16">
    <property type="entry name" value="ALDEHYDE DEHYDROGENASE TYPE III, ISOFORM Q"/>
    <property type="match status" value="1"/>
</dbReference>
<dbReference type="PROSITE" id="PS00070">
    <property type="entry name" value="ALDEHYDE_DEHYDR_CYS"/>
    <property type="match status" value="1"/>
</dbReference>
<feature type="active site" evidence="5">
    <location>
        <position position="248"/>
    </location>
</feature>
<keyword evidence="3" id="KW-0520">NAD</keyword>
<dbReference type="InterPro" id="IPR016163">
    <property type="entry name" value="Ald_DH_C"/>
</dbReference>
<dbReference type="PANTHER" id="PTHR43570">
    <property type="entry name" value="ALDEHYDE DEHYDROGENASE"/>
    <property type="match status" value="1"/>
</dbReference>
<dbReference type="InterPro" id="IPR012394">
    <property type="entry name" value="Aldehyde_DH_NAD(P)"/>
</dbReference>
<evidence type="ECO:0000313" key="9">
    <source>
        <dbReference type="EMBL" id="RUO39368.1"/>
    </source>
</evidence>
<dbReference type="FunFam" id="3.40.309.10:FF:000003">
    <property type="entry name" value="Aldehyde dehydrogenase"/>
    <property type="match status" value="1"/>
</dbReference>
<dbReference type="Gene3D" id="3.40.309.10">
    <property type="entry name" value="Aldehyde Dehydrogenase, Chain A, domain 2"/>
    <property type="match status" value="1"/>
</dbReference>
<dbReference type="Pfam" id="PF00171">
    <property type="entry name" value="Aldedh"/>
    <property type="match status" value="1"/>
</dbReference>
<feature type="active site" evidence="5 6">
    <location>
        <position position="214"/>
    </location>
</feature>
<feature type="domain" description="Aldehyde dehydrogenase" evidence="8">
    <location>
        <begin position="16"/>
        <end position="435"/>
    </location>
</feature>
<dbReference type="SUPFAM" id="SSF53720">
    <property type="entry name" value="ALDH-like"/>
    <property type="match status" value="1"/>
</dbReference>
<dbReference type="Gene3D" id="3.40.605.10">
    <property type="entry name" value="Aldehyde Dehydrogenase, Chain A, domain 1"/>
    <property type="match status" value="1"/>
</dbReference>
<dbReference type="GO" id="GO:0006081">
    <property type="term" value="P:aldehyde metabolic process"/>
    <property type="evidence" value="ECO:0007669"/>
    <property type="project" value="InterPro"/>
</dbReference>
<dbReference type="Proteomes" id="UP000286976">
    <property type="component" value="Unassembled WGS sequence"/>
</dbReference>
<dbReference type="GO" id="GO:0004029">
    <property type="term" value="F:aldehyde dehydrogenase (NAD+) activity"/>
    <property type="evidence" value="ECO:0007669"/>
    <property type="project" value="TreeGrafter"/>
</dbReference>
<comment type="caution">
    <text evidence="9">The sequence shown here is derived from an EMBL/GenBank/DDBJ whole genome shotgun (WGS) entry which is preliminary data.</text>
</comment>
<dbReference type="InterPro" id="IPR015590">
    <property type="entry name" value="Aldehyde_DH_dom"/>
</dbReference>
<evidence type="ECO:0000256" key="3">
    <source>
        <dbReference type="ARBA" id="ARBA00023027"/>
    </source>
</evidence>
<accession>A0A432X065</accession>
<dbReference type="GO" id="GO:0005737">
    <property type="term" value="C:cytoplasm"/>
    <property type="evidence" value="ECO:0007669"/>
    <property type="project" value="TreeGrafter"/>
</dbReference>